<dbReference type="Gene3D" id="3.30.450.20">
    <property type="entry name" value="PAS domain"/>
    <property type="match status" value="1"/>
</dbReference>
<dbReference type="PATRIC" id="fig|927661.3.peg.3253"/>
<dbReference type="HOGENOM" id="CLU_087944_1_0_11"/>
<dbReference type="GO" id="GO:0003677">
    <property type="term" value="F:DNA binding"/>
    <property type="evidence" value="ECO:0007669"/>
    <property type="project" value="UniProtKB-KW"/>
</dbReference>
<dbReference type="SUPFAM" id="SSF46894">
    <property type="entry name" value="C-terminal effector domain of the bipartite response regulators"/>
    <property type="match status" value="1"/>
</dbReference>
<dbReference type="Pfam" id="PF00196">
    <property type="entry name" value="GerE"/>
    <property type="match status" value="1"/>
</dbReference>
<keyword evidence="3" id="KW-0804">Transcription</keyword>
<organism evidence="6 7">
    <name type="scientific">Cryptosporangium arvum DSM 44712</name>
    <dbReference type="NCBI Taxonomy" id="927661"/>
    <lineage>
        <taxon>Bacteria</taxon>
        <taxon>Bacillati</taxon>
        <taxon>Actinomycetota</taxon>
        <taxon>Actinomycetes</taxon>
        <taxon>Cryptosporangiales</taxon>
        <taxon>Cryptosporangiaceae</taxon>
        <taxon>Cryptosporangium</taxon>
    </lineage>
</organism>
<dbReference type="OrthoDB" id="46486at2"/>
<dbReference type="Gene3D" id="1.10.10.10">
    <property type="entry name" value="Winged helix-like DNA-binding domain superfamily/Winged helix DNA-binding domain"/>
    <property type="match status" value="1"/>
</dbReference>
<dbReference type="EMBL" id="JFBT01000001">
    <property type="protein sequence ID" value="EXG82153.1"/>
    <property type="molecule type" value="Genomic_DNA"/>
</dbReference>
<dbReference type="InterPro" id="IPR039420">
    <property type="entry name" value="WalR-like"/>
</dbReference>
<comment type="caution">
    <text evidence="6">The sequence shown here is derived from an EMBL/GenBank/DDBJ whole genome shotgun (WGS) entry which is preliminary data.</text>
</comment>
<dbReference type="CDD" id="cd00130">
    <property type="entry name" value="PAS"/>
    <property type="match status" value="1"/>
</dbReference>
<keyword evidence="7" id="KW-1185">Reference proteome</keyword>
<dbReference type="InterPro" id="IPR000014">
    <property type="entry name" value="PAS"/>
</dbReference>
<evidence type="ECO:0000259" key="4">
    <source>
        <dbReference type="PROSITE" id="PS50043"/>
    </source>
</evidence>
<dbReference type="PANTHER" id="PTHR43214:SF24">
    <property type="entry name" value="TRANSCRIPTIONAL REGULATORY PROTEIN NARL-RELATED"/>
    <property type="match status" value="1"/>
</dbReference>
<evidence type="ECO:0000313" key="7">
    <source>
        <dbReference type="Proteomes" id="UP000021053"/>
    </source>
</evidence>
<dbReference type="InterPro" id="IPR035965">
    <property type="entry name" value="PAS-like_dom_sf"/>
</dbReference>
<dbReference type="InterPro" id="IPR000792">
    <property type="entry name" value="Tscrpt_reg_LuxR_C"/>
</dbReference>
<dbReference type="Proteomes" id="UP000021053">
    <property type="component" value="Unassembled WGS sequence"/>
</dbReference>
<proteinExistence type="predicted"/>
<dbReference type="SMART" id="SM00421">
    <property type="entry name" value="HTH_LUXR"/>
    <property type="match status" value="1"/>
</dbReference>
<accession>A0A010Z441</accession>
<reference evidence="6 7" key="1">
    <citation type="submission" date="2013-07" db="EMBL/GenBank/DDBJ databases">
        <authorList>
            <consortium name="DOE Joint Genome Institute"/>
            <person name="Eisen J."/>
            <person name="Huntemann M."/>
            <person name="Han J."/>
            <person name="Chen A."/>
            <person name="Kyrpides N."/>
            <person name="Mavromatis K."/>
            <person name="Markowitz V."/>
            <person name="Palaniappan K."/>
            <person name="Ivanova N."/>
            <person name="Schaumberg A."/>
            <person name="Pati A."/>
            <person name="Liolios K."/>
            <person name="Nordberg H.P."/>
            <person name="Cantor M.N."/>
            <person name="Hua S.X."/>
            <person name="Woyke T."/>
        </authorList>
    </citation>
    <scope>NUCLEOTIDE SEQUENCE [LARGE SCALE GENOMIC DNA]</scope>
    <source>
        <strain evidence="6 7">DSM 44712</strain>
    </source>
</reference>
<evidence type="ECO:0000259" key="5">
    <source>
        <dbReference type="PROSITE" id="PS50112"/>
    </source>
</evidence>
<dbReference type="GO" id="GO:0006355">
    <property type="term" value="P:regulation of DNA-templated transcription"/>
    <property type="evidence" value="ECO:0007669"/>
    <property type="project" value="InterPro"/>
</dbReference>
<sequence>MCVANLDRKSTIIDVNVELVRQFGRASWEICGQQFCDLLHPSFREKIAEQFGRLATGQRVRFDETMIVLRPDDTAFAGELTGIAVTGSAGMIEKIVVLFSPDAGNDDQQLARRQQLLTSMETRVLEGVAAGVSTVQLASALFLSRGGVEYHVAMLLRKLKVNNRPALVSKAYSMGIFRLGSWPPRVLTDFTI</sequence>
<dbReference type="InterPro" id="IPR036388">
    <property type="entry name" value="WH-like_DNA-bd_sf"/>
</dbReference>
<evidence type="ECO:0000256" key="2">
    <source>
        <dbReference type="ARBA" id="ARBA00023125"/>
    </source>
</evidence>
<dbReference type="SUPFAM" id="SSF55785">
    <property type="entry name" value="PYP-like sensor domain (PAS domain)"/>
    <property type="match status" value="1"/>
</dbReference>
<feature type="domain" description="HTH luxR-type" evidence="4">
    <location>
        <begin position="110"/>
        <end position="175"/>
    </location>
</feature>
<dbReference type="InterPro" id="IPR016032">
    <property type="entry name" value="Sig_transdc_resp-reg_C-effctor"/>
</dbReference>
<name>A0A010Z441_9ACTN</name>
<dbReference type="PROSITE" id="PS50112">
    <property type="entry name" value="PAS"/>
    <property type="match status" value="1"/>
</dbReference>
<feature type="domain" description="PAS" evidence="5">
    <location>
        <begin position="6"/>
        <end position="58"/>
    </location>
</feature>
<evidence type="ECO:0000256" key="1">
    <source>
        <dbReference type="ARBA" id="ARBA00023015"/>
    </source>
</evidence>
<evidence type="ECO:0000256" key="3">
    <source>
        <dbReference type="ARBA" id="ARBA00023163"/>
    </source>
</evidence>
<evidence type="ECO:0000313" key="6">
    <source>
        <dbReference type="EMBL" id="EXG82153.1"/>
    </source>
</evidence>
<dbReference type="NCBIfam" id="TIGR00229">
    <property type="entry name" value="sensory_box"/>
    <property type="match status" value="1"/>
</dbReference>
<keyword evidence="2" id="KW-0238">DNA-binding</keyword>
<gene>
    <name evidence="6" type="ORF">CryarDRAFT_3295</name>
</gene>
<keyword evidence="1" id="KW-0805">Transcription regulation</keyword>
<dbReference type="AlphaFoldDB" id="A0A010Z441"/>
<dbReference type="PROSITE" id="PS50043">
    <property type="entry name" value="HTH_LUXR_2"/>
    <property type="match status" value="1"/>
</dbReference>
<dbReference type="PANTHER" id="PTHR43214">
    <property type="entry name" value="TWO-COMPONENT RESPONSE REGULATOR"/>
    <property type="match status" value="1"/>
</dbReference>
<protein>
    <submittedName>
        <fullName evidence="6">PAS domain S-box</fullName>
    </submittedName>
</protein>